<comment type="caution">
    <text evidence="1">The sequence shown here is derived from an EMBL/GenBank/DDBJ whole genome shotgun (WGS) entry which is preliminary data.</text>
</comment>
<evidence type="ECO:0000313" key="1">
    <source>
        <dbReference type="EMBL" id="CBI03213.1"/>
    </source>
</evidence>
<accession>E6Q7N8</accession>
<sequence length="233" mass="25487">MAKKSGAALGDTGVLGVGLYSVSESAAVIRHRVQNATTNRRLLRWAHSRNELAKFKPIIGPPLLVEGEYLFTFAQLMELMTVAALRAKGVTVKAIRRAHERGREKYGDHPFAREGYRTDGVGIFTELGSAEAEELSRQQTFFEEVIHPILADVSYVNSLAAQFSPLGNERSVILDPRVAFGSPVDKETGVPTATLFAMSNSGESDDAVAEWYRVSVTSVRDAVEYETALRKAA</sequence>
<dbReference type="InterPro" id="IPR007367">
    <property type="entry name" value="DUF433"/>
</dbReference>
<name>E6Q7N8_9ZZZZ</name>
<dbReference type="AlphaFoldDB" id="E6Q7N8"/>
<reference evidence="1" key="1">
    <citation type="submission" date="2009-10" db="EMBL/GenBank/DDBJ databases">
        <title>Diversity of trophic interactions inside an arsenic-rich microbial ecosystem.</title>
        <authorList>
            <person name="Bertin P.N."/>
            <person name="Heinrich-Salmeron A."/>
            <person name="Pelletier E."/>
            <person name="Goulhen-Chollet F."/>
            <person name="Arsene-Ploetze F."/>
            <person name="Gallien S."/>
            <person name="Calteau A."/>
            <person name="Vallenet D."/>
            <person name="Casiot C."/>
            <person name="Chane-Woon-Ming B."/>
            <person name="Giloteaux L."/>
            <person name="Barakat M."/>
            <person name="Bonnefoy V."/>
            <person name="Bruneel O."/>
            <person name="Chandler M."/>
            <person name="Cleiss J."/>
            <person name="Duran R."/>
            <person name="Elbaz-Poulichet F."/>
            <person name="Fonknechten N."/>
            <person name="Lauga B."/>
            <person name="Mornico D."/>
            <person name="Ortet P."/>
            <person name="Schaeffer C."/>
            <person name="Siguier P."/>
            <person name="Alexander Thil Smith A."/>
            <person name="Van Dorsselaer A."/>
            <person name="Weissenbach J."/>
            <person name="Medigue C."/>
            <person name="Le Paslier D."/>
        </authorList>
    </citation>
    <scope>NUCLEOTIDE SEQUENCE</scope>
</reference>
<dbReference type="EMBL" id="CABO01000051">
    <property type="protein sequence ID" value="CBI03213.1"/>
    <property type="molecule type" value="Genomic_DNA"/>
</dbReference>
<dbReference type="Pfam" id="PF04255">
    <property type="entry name" value="DUF433"/>
    <property type="match status" value="1"/>
</dbReference>
<organism evidence="1">
    <name type="scientific">mine drainage metagenome</name>
    <dbReference type="NCBI Taxonomy" id="410659"/>
    <lineage>
        <taxon>unclassified sequences</taxon>
        <taxon>metagenomes</taxon>
        <taxon>ecological metagenomes</taxon>
    </lineage>
</organism>
<gene>
    <name evidence="1" type="ORF">CARN4_1371</name>
</gene>
<proteinExistence type="predicted"/>
<protein>
    <submittedName>
        <fullName evidence="1">Uncharacterized protein</fullName>
    </submittedName>
</protein>